<dbReference type="Proteomes" id="UP000565785">
    <property type="component" value="Unassembled WGS sequence"/>
</dbReference>
<dbReference type="FunFam" id="2.10.70.10:FF:000038">
    <property type="entry name" value="Complement component receptor type 1"/>
    <property type="match status" value="1"/>
</dbReference>
<evidence type="ECO:0000256" key="1">
    <source>
        <dbReference type="ARBA" id="ARBA00022659"/>
    </source>
</evidence>
<dbReference type="SMART" id="SM00032">
    <property type="entry name" value="CCP"/>
    <property type="match status" value="7"/>
</dbReference>
<keyword evidence="3" id="KW-0677">Repeat</keyword>
<organism evidence="7 8">
    <name type="scientific">Rhinopomastus cyanomelas</name>
    <name type="common">Common scimitarbill</name>
    <dbReference type="NCBI Taxonomy" id="113115"/>
    <lineage>
        <taxon>Eukaryota</taxon>
        <taxon>Metazoa</taxon>
        <taxon>Chordata</taxon>
        <taxon>Craniata</taxon>
        <taxon>Vertebrata</taxon>
        <taxon>Euteleostomi</taxon>
        <taxon>Archelosauria</taxon>
        <taxon>Archosauria</taxon>
        <taxon>Dinosauria</taxon>
        <taxon>Saurischia</taxon>
        <taxon>Theropoda</taxon>
        <taxon>Coelurosauria</taxon>
        <taxon>Aves</taxon>
        <taxon>Neognathae</taxon>
        <taxon>Neoaves</taxon>
        <taxon>Telluraves</taxon>
        <taxon>Coraciimorphae</taxon>
        <taxon>Bucerotiformes</taxon>
        <taxon>Rhinopomastidae</taxon>
        <taxon>Rhinopomastus</taxon>
    </lineage>
</organism>
<dbReference type="PANTHER" id="PTHR45656:SF4">
    <property type="entry name" value="PROTEIN CBR-CLEC-78"/>
    <property type="match status" value="1"/>
</dbReference>
<dbReference type="InterPro" id="IPR051277">
    <property type="entry name" value="SEZ6_CSMD_C4BPB_Regulators"/>
</dbReference>
<dbReference type="PROSITE" id="PS50923">
    <property type="entry name" value="SUSHI"/>
    <property type="match status" value="7"/>
</dbReference>
<keyword evidence="8" id="KW-1185">Reference proteome</keyword>
<feature type="domain" description="Sushi" evidence="6">
    <location>
        <begin position="8"/>
        <end position="70"/>
    </location>
</feature>
<dbReference type="SUPFAM" id="SSF57535">
    <property type="entry name" value="Complement control module/SCR domain"/>
    <property type="match status" value="7"/>
</dbReference>
<evidence type="ECO:0000259" key="6">
    <source>
        <dbReference type="PROSITE" id="PS50923"/>
    </source>
</evidence>
<evidence type="ECO:0000256" key="2">
    <source>
        <dbReference type="ARBA" id="ARBA00022729"/>
    </source>
</evidence>
<feature type="domain" description="Sushi" evidence="6">
    <location>
        <begin position="195"/>
        <end position="254"/>
    </location>
</feature>
<reference evidence="7 8" key="1">
    <citation type="submission" date="2019-09" db="EMBL/GenBank/DDBJ databases">
        <title>Bird 10,000 Genomes (B10K) Project - Family phase.</title>
        <authorList>
            <person name="Zhang G."/>
        </authorList>
    </citation>
    <scope>NUCLEOTIDE SEQUENCE [LARGE SCALE GENOMIC DNA]</scope>
    <source>
        <strain evidence="7">B10K-DU-002-35</strain>
        <tissue evidence="7">Muscle</tissue>
    </source>
</reference>
<dbReference type="FunFam" id="2.10.70.10:FF:000014">
    <property type="entry name" value="Membrane cofactor protein"/>
    <property type="match status" value="1"/>
</dbReference>
<accession>A0A7L1NHD5</accession>
<dbReference type="InterPro" id="IPR035976">
    <property type="entry name" value="Sushi/SCR/CCP_sf"/>
</dbReference>
<protein>
    <submittedName>
        <fullName evidence="7">C4BPA protein</fullName>
    </submittedName>
</protein>
<feature type="disulfide bond" evidence="5">
    <location>
        <begin position="225"/>
        <end position="252"/>
    </location>
</feature>
<dbReference type="EMBL" id="VXBP01005924">
    <property type="protein sequence ID" value="NXN98949.1"/>
    <property type="molecule type" value="Genomic_DNA"/>
</dbReference>
<evidence type="ECO:0000313" key="8">
    <source>
        <dbReference type="Proteomes" id="UP000565785"/>
    </source>
</evidence>
<feature type="domain" description="Sushi" evidence="6">
    <location>
        <begin position="131"/>
        <end position="194"/>
    </location>
</feature>
<comment type="caution">
    <text evidence="7">The sequence shown here is derived from an EMBL/GenBank/DDBJ whole genome shotgun (WGS) entry which is preliminary data.</text>
</comment>
<feature type="disulfide bond" evidence="5">
    <location>
        <begin position="384"/>
        <end position="427"/>
    </location>
</feature>
<evidence type="ECO:0000256" key="3">
    <source>
        <dbReference type="ARBA" id="ARBA00022737"/>
    </source>
</evidence>
<dbReference type="CDD" id="cd00033">
    <property type="entry name" value="CCP"/>
    <property type="match status" value="7"/>
</dbReference>
<sequence length="467" mass="49967">IMLPQPPGDCLVPRRFTFAESPPSAEPPFPVGTKLRYSCRPGYTMAPGKSPQVTCQPNSTWTADLDFCIGQSCSPPDLMNGYFNSTTDLRFGATITYRCNPGFRLVGKPSAQCVLAGSGVAWDHTPFCTIILCPPPPEIANGWSSNTGREFPFGVAVTYSCNEGFSLVGESMIHCTANDDREGLWSGEAPECRVVKCRNPSVENGRRLSGFGTDHGYKDTVAFGCNTGYSLQGSSVVTCGADSEWEPSLPTCEPIYCGPAPQFPFAELMGAAGNTSPFGTKLRYRCRPGYTAAGGKSSVVTCQEDADWAADQDFCVRQQCPTLVIKNGKVTPDNFLFESVVTFTCHPKYELKGPASSKCVVSGNGVQWEPAPPRCERRLSDVVCGDPPTIDKGMHNGTGGSAFAYGSVVVYQCEKGFTLAGSASLQCLAGDDFQGVWSRPAPQCRGGANMIVVGIFPLLLALLVMDI</sequence>
<keyword evidence="2" id="KW-0732">Signal</keyword>
<dbReference type="Pfam" id="PF00084">
    <property type="entry name" value="Sushi"/>
    <property type="match status" value="7"/>
</dbReference>
<dbReference type="InterPro" id="IPR000436">
    <property type="entry name" value="Sushi_SCR_CCP_dom"/>
</dbReference>
<evidence type="ECO:0000256" key="4">
    <source>
        <dbReference type="ARBA" id="ARBA00023157"/>
    </source>
</evidence>
<feature type="domain" description="Sushi" evidence="6">
    <location>
        <begin position="71"/>
        <end position="130"/>
    </location>
</feature>
<keyword evidence="4 5" id="KW-1015">Disulfide bond</keyword>
<feature type="domain" description="Sushi" evidence="6">
    <location>
        <begin position="382"/>
        <end position="446"/>
    </location>
</feature>
<dbReference type="AlphaFoldDB" id="A0A7L1NHD5"/>
<feature type="non-terminal residue" evidence="7">
    <location>
        <position position="467"/>
    </location>
</feature>
<dbReference type="OrthoDB" id="6127264at2759"/>
<dbReference type="Gene3D" id="2.10.70.10">
    <property type="entry name" value="Complement Module, domain 1"/>
    <property type="match status" value="7"/>
</dbReference>
<comment type="caution">
    <text evidence="5">Lacks conserved residue(s) required for the propagation of feature annotation.</text>
</comment>
<evidence type="ECO:0000313" key="7">
    <source>
        <dbReference type="EMBL" id="NXN98949.1"/>
    </source>
</evidence>
<gene>
    <name evidence="7" type="primary">C4bpa</name>
    <name evidence="7" type="ORF">RHICYA_R12398</name>
</gene>
<dbReference type="PANTHER" id="PTHR45656">
    <property type="entry name" value="PROTEIN CBR-CLEC-78"/>
    <property type="match status" value="1"/>
</dbReference>
<feature type="non-terminal residue" evidence="7">
    <location>
        <position position="1"/>
    </location>
</feature>
<feature type="domain" description="Sushi" evidence="6">
    <location>
        <begin position="318"/>
        <end position="377"/>
    </location>
</feature>
<proteinExistence type="predicted"/>
<evidence type="ECO:0000256" key="5">
    <source>
        <dbReference type="PROSITE-ProRule" id="PRU00302"/>
    </source>
</evidence>
<feature type="domain" description="Sushi" evidence="6">
    <location>
        <begin position="255"/>
        <end position="317"/>
    </location>
</feature>
<name>A0A7L1NHD5_RHICY</name>
<keyword evidence="1 5" id="KW-0768">Sushi</keyword>